<dbReference type="InterPro" id="IPR014811">
    <property type="entry name" value="ArgoL1"/>
</dbReference>
<dbReference type="Pfam" id="PF16486">
    <property type="entry name" value="ArgoN"/>
    <property type="match status" value="1"/>
</dbReference>
<dbReference type="InterPro" id="IPR003165">
    <property type="entry name" value="Piwi"/>
</dbReference>
<dbReference type="InterPro" id="IPR032472">
    <property type="entry name" value="ArgoL2"/>
</dbReference>
<evidence type="ECO:0000259" key="3">
    <source>
        <dbReference type="PROSITE" id="PS50822"/>
    </source>
</evidence>
<dbReference type="OrthoDB" id="186607at2759"/>
<dbReference type="EMBL" id="JNBR01002512">
    <property type="protein sequence ID" value="OQR82280.1"/>
    <property type="molecule type" value="Genomic_DNA"/>
</dbReference>
<dbReference type="InterPro" id="IPR045246">
    <property type="entry name" value="Piwi_ago-like"/>
</dbReference>
<evidence type="ECO:0000256" key="1">
    <source>
        <dbReference type="RuleBase" id="RU361178"/>
    </source>
</evidence>
<dbReference type="SUPFAM" id="SSF53098">
    <property type="entry name" value="Ribonuclease H-like"/>
    <property type="match status" value="1"/>
</dbReference>
<protein>
    <submittedName>
        <fullName evidence="4">Argonaute1 (AGO1)</fullName>
    </submittedName>
</protein>
<proteinExistence type="inferred from homology"/>
<dbReference type="InterPro" id="IPR036085">
    <property type="entry name" value="PAZ_dom_sf"/>
</dbReference>
<dbReference type="Pfam" id="PF02171">
    <property type="entry name" value="Piwi"/>
    <property type="match status" value="1"/>
</dbReference>
<dbReference type="SMART" id="SM00949">
    <property type="entry name" value="PAZ"/>
    <property type="match status" value="1"/>
</dbReference>
<evidence type="ECO:0000313" key="5">
    <source>
        <dbReference type="Proteomes" id="UP000243579"/>
    </source>
</evidence>
<dbReference type="PANTHER" id="PTHR22891">
    <property type="entry name" value="EUKARYOTIC TRANSLATION INITIATION FACTOR 2C"/>
    <property type="match status" value="1"/>
</dbReference>
<comment type="caution">
    <text evidence="4">The sequence shown here is derived from an EMBL/GenBank/DDBJ whole genome shotgun (WGS) entry which is preliminary data.</text>
</comment>
<dbReference type="SUPFAM" id="SSF101690">
    <property type="entry name" value="PAZ domain"/>
    <property type="match status" value="1"/>
</dbReference>
<dbReference type="CDD" id="cd04657">
    <property type="entry name" value="Piwi_ago-like"/>
    <property type="match status" value="1"/>
</dbReference>
<reference evidence="4 5" key="1">
    <citation type="journal article" date="2014" name="Genome Biol. Evol.">
        <title>The secreted proteins of Achlya hypogyna and Thraustotheca clavata identify the ancestral oomycete secretome and reveal gene acquisitions by horizontal gene transfer.</title>
        <authorList>
            <person name="Misner I."/>
            <person name="Blouin N."/>
            <person name="Leonard G."/>
            <person name="Richards T.A."/>
            <person name="Lane C.E."/>
        </authorList>
    </citation>
    <scope>NUCLEOTIDE SEQUENCE [LARGE SCALE GENOMIC DNA]</scope>
    <source>
        <strain evidence="4 5">ATCC 48635</strain>
    </source>
</reference>
<evidence type="ECO:0000313" key="4">
    <source>
        <dbReference type="EMBL" id="OQR82280.1"/>
    </source>
</evidence>
<dbReference type="Gene3D" id="3.30.420.10">
    <property type="entry name" value="Ribonuclease H-like superfamily/Ribonuclease H"/>
    <property type="match status" value="1"/>
</dbReference>
<dbReference type="InterPro" id="IPR036397">
    <property type="entry name" value="RNaseH_sf"/>
</dbReference>
<gene>
    <name evidence="4" type="ORF">ACHHYP_16280</name>
</gene>
<sequence length="819" mass="91719">FGTEGRKIVLYANHYQVDLKPQGDIYHYDINIAPEGKKPENEPPHKDLCLKVLNVLVKNLTAEFAGHVVVTDGRRNLYTPSKLPFENRIFKCSLDNDVRSKVFDVYMKEASPCNIRMEQVWDFFSGQLNYTPYEAIQALDIALRFSATQRFTAVGRNFFTNDNAVSLGEGAELWFGYHQSLRPTQSKLTLNIDMAATAFIEATSVLDYLSAACNFRGTPRDLSPQQHHAVAKAMKMIKVRVLHRPTQRPFKVVAVTRMSAAEMMFKDANGNETSIAEYFAKTYKPLQYPGLPCLHVGSKSGTNYLPIEVCHIVEGQKVPRKVSDNQVASMIRFTCTKPEERRRKVEEQVKAAHFETDNCLAAFGATINPKMIAVEARVLPDPELLYGNQATERPRDGAWNLRGKGFYEGMEIKSFAIISLCDDRSDYEIGQFFRSLSQQLGVLAMRGPQNLPPVLSRRGRGGSVEDLFGQAVEGATRAYGMPPQVVFSVHPTTCSTNYGDLKRASDVTFGIPSQCMLLKHIAKKSPQYIANIMLKVNMKLGGRNSICREPLPKVSEVPTIILGCDVAHPGPGDKSRPSIASVVATMDRHACHHAAAVRKQGHRVDIIEDLEGMIHDLLRRFYQETRFKPLRMVVYRDGVSEGQFSAVLNHEIAAIRRACAKLEEGYNPQITFVVVQKRHHTRFFPTANADADRSGNVKAGTVIDTGVCHPTEYDFYLMSHAGLQGTSRAAHYHVLLDEIQFSPDELQSLTYRLCYTFARCTRSVSIVPAVYYAQLVGERARLFLAESSDGGSTVDGTFVESTGRIMDVHRDLSRVMYYV</sequence>
<feature type="non-terminal residue" evidence="4">
    <location>
        <position position="1"/>
    </location>
</feature>
<feature type="domain" description="PAZ" evidence="2">
    <location>
        <begin position="204"/>
        <end position="314"/>
    </location>
</feature>
<dbReference type="SMART" id="SM00950">
    <property type="entry name" value="Piwi"/>
    <property type="match status" value="1"/>
</dbReference>
<dbReference type="STRING" id="1202772.A0A1V9Y976"/>
<dbReference type="PROSITE" id="PS50822">
    <property type="entry name" value="PIWI"/>
    <property type="match status" value="1"/>
</dbReference>
<dbReference type="AlphaFoldDB" id="A0A1V9Y976"/>
<dbReference type="SMART" id="SM01163">
    <property type="entry name" value="DUF1785"/>
    <property type="match status" value="1"/>
</dbReference>
<comment type="similarity">
    <text evidence="1">Belongs to the argonaute family.</text>
</comment>
<dbReference type="Gene3D" id="3.40.50.2300">
    <property type="match status" value="1"/>
</dbReference>
<dbReference type="Pfam" id="PF02170">
    <property type="entry name" value="PAZ"/>
    <property type="match status" value="1"/>
</dbReference>
<evidence type="ECO:0000259" key="2">
    <source>
        <dbReference type="PROSITE" id="PS50821"/>
    </source>
</evidence>
<dbReference type="InterPro" id="IPR032474">
    <property type="entry name" value="Argonaute_N"/>
</dbReference>
<dbReference type="PROSITE" id="PS50821">
    <property type="entry name" value="PAZ"/>
    <property type="match status" value="1"/>
</dbReference>
<dbReference type="Proteomes" id="UP000243579">
    <property type="component" value="Unassembled WGS sequence"/>
</dbReference>
<accession>A0A1V9Y976</accession>
<dbReference type="Gene3D" id="2.170.260.10">
    <property type="entry name" value="paz domain"/>
    <property type="match status" value="1"/>
</dbReference>
<name>A0A1V9Y976_ACHHY</name>
<dbReference type="InterPro" id="IPR003100">
    <property type="entry name" value="PAZ_dom"/>
</dbReference>
<organism evidence="4 5">
    <name type="scientific">Achlya hypogyna</name>
    <name type="common">Oomycete</name>
    <name type="synonym">Protoachlya hypogyna</name>
    <dbReference type="NCBI Taxonomy" id="1202772"/>
    <lineage>
        <taxon>Eukaryota</taxon>
        <taxon>Sar</taxon>
        <taxon>Stramenopiles</taxon>
        <taxon>Oomycota</taxon>
        <taxon>Saprolegniomycetes</taxon>
        <taxon>Saprolegniales</taxon>
        <taxon>Achlyaceae</taxon>
        <taxon>Achlya</taxon>
    </lineage>
</organism>
<dbReference type="Pfam" id="PF16488">
    <property type="entry name" value="ArgoL2"/>
    <property type="match status" value="1"/>
</dbReference>
<keyword evidence="5" id="KW-1185">Reference proteome</keyword>
<dbReference type="GO" id="GO:0003723">
    <property type="term" value="F:RNA binding"/>
    <property type="evidence" value="ECO:0007669"/>
    <property type="project" value="InterPro"/>
</dbReference>
<feature type="domain" description="Piwi" evidence="3">
    <location>
        <begin position="485"/>
        <end position="785"/>
    </location>
</feature>
<dbReference type="Pfam" id="PF08699">
    <property type="entry name" value="ArgoL1"/>
    <property type="match status" value="1"/>
</dbReference>
<dbReference type="InterPro" id="IPR012337">
    <property type="entry name" value="RNaseH-like_sf"/>
</dbReference>
<dbReference type="CDD" id="cd02846">
    <property type="entry name" value="PAZ_argonaute_like"/>
    <property type="match status" value="1"/>
</dbReference>